<sequence length="241" mass="25432">MAAPKTVLITGATRGIGLTLAEHYVRLGWKVIGAVRDPAAADKVRRLALVSYKIVQLDSTDEASILSAAKALEGDAIDLLINNAGIFSSDGLGSATKSELMKQFELNSVGPFLVTRAFIPHLKAAAAQRGSAFVVQISSYMGSIQQNVDGGCYGYRASKAAVNMINSSLAIDLESNNIGAFVLHPGYVITDLTGHKGNVTTDTSVTGQVSVIDKFTLADSGKFYDLRQEPPVGPPTCKETV</sequence>
<dbReference type="eggNOG" id="KOG1611">
    <property type="taxonomic scope" value="Eukaryota"/>
</dbReference>
<dbReference type="PANTHER" id="PTHR45458">
    <property type="entry name" value="SHORT-CHAIN DEHYDROGENASE/REDUCTASE SDR"/>
    <property type="match status" value="1"/>
</dbReference>
<dbReference type="Proteomes" id="UP000019132">
    <property type="component" value="Unassembled WGS sequence"/>
</dbReference>
<dbReference type="PANTHER" id="PTHR45458:SF1">
    <property type="entry name" value="SHORT CHAIN DEHYDROGENASE"/>
    <property type="match status" value="1"/>
</dbReference>
<accession>K3XCH5</accession>
<dbReference type="HOGENOM" id="CLU_010194_9_1_1"/>
<dbReference type="SUPFAM" id="SSF51735">
    <property type="entry name" value="NAD(P)-binding Rossmann-fold domains"/>
    <property type="match status" value="1"/>
</dbReference>
<reference evidence="3" key="2">
    <citation type="submission" date="2010-04" db="EMBL/GenBank/DDBJ databases">
        <authorList>
            <person name="Buell R."/>
            <person name="Hamilton J."/>
            <person name="Hostetler J."/>
        </authorList>
    </citation>
    <scope>NUCLEOTIDE SEQUENCE [LARGE SCALE GENOMIC DNA]</scope>
    <source>
        <strain evidence="3">DAOM:BR144</strain>
    </source>
</reference>
<keyword evidence="3" id="KW-1185">Reference proteome</keyword>
<dbReference type="InParanoid" id="K3XCH5"/>
<evidence type="ECO:0008006" key="4">
    <source>
        <dbReference type="Google" id="ProtNLM"/>
    </source>
</evidence>
<comment type="similarity">
    <text evidence="1">Belongs to the short-chain dehydrogenases/reductases (SDR) family.</text>
</comment>
<protein>
    <recommendedName>
        <fullName evidence="4">C-factor</fullName>
    </recommendedName>
</protein>
<dbReference type="EMBL" id="ADOS01001230">
    <property type="status" value="NOT_ANNOTATED_CDS"/>
    <property type="molecule type" value="Genomic_DNA"/>
</dbReference>
<proteinExistence type="inferred from homology"/>
<organism evidence="2 3">
    <name type="scientific">Globisporangium ultimum (strain ATCC 200006 / CBS 805.95 / DAOM BR144)</name>
    <name type="common">Pythium ultimum</name>
    <dbReference type="NCBI Taxonomy" id="431595"/>
    <lineage>
        <taxon>Eukaryota</taxon>
        <taxon>Sar</taxon>
        <taxon>Stramenopiles</taxon>
        <taxon>Oomycota</taxon>
        <taxon>Peronosporomycetes</taxon>
        <taxon>Pythiales</taxon>
        <taxon>Pythiaceae</taxon>
        <taxon>Globisporangium</taxon>
    </lineage>
</organism>
<reference evidence="3" key="1">
    <citation type="journal article" date="2010" name="Genome Biol.">
        <title>Genome sequence of the necrotrophic plant pathogen Pythium ultimum reveals original pathogenicity mechanisms and effector repertoire.</title>
        <authorList>
            <person name="Levesque C.A."/>
            <person name="Brouwer H."/>
            <person name="Cano L."/>
            <person name="Hamilton J.P."/>
            <person name="Holt C."/>
            <person name="Huitema E."/>
            <person name="Raffaele S."/>
            <person name="Robideau G.P."/>
            <person name="Thines M."/>
            <person name="Win J."/>
            <person name="Zerillo M.M."/>
            <person name="Beakes G.W."/>
            <person name="Boore J.L."/>
            <person name="Busam D."/>
            <person name="Dumas B."/>
            <person name="Ferriera S."/>
            <person name="Fuerstenberg S.I."/>
            <person name="Gachon C.M."/>
            <person name="Gaulin E."/>
            <person name="Govers F."/>
            <person name="Grenville-Briggs L."/>
            <person name="Horner N."/>
            <person name="Hostetler J."/>
            <person name="Jiang R.H."/>
            <person name="Johnson J."/>
            <person name="Krajaejun T."/>
            <person name="Lin H."/>
            <person name="Meijer H.J."/>
            <person name="Moore B."/>
            <person name="Morris P."/>
            <person name="Phuntmart V."/>
            <person name="Puiu D."/>
            <person name="Shetty J."/>
            <person name="Stajich J.E."/>
            <person name="Tripathy S."/>
            <person name="Wawra S."/>
            <person name="van West P."/>
            <person name="Whitty B.R."/>
            <person name="Coutinho P.M."/>
            <person name="Henrissat B."/>
            <person name="Martin F."/>
            <person name="Thomas P.D."/>
            <person name="Tyler B.M."/>
            <person name="De Vries R.P."/>
            <person name="Kamoun S."/>
            <person name="Yandell M."/>
            <person name="Tisserat N."/>
            <person name="Buell C.R."/>
        </authorList>
    </citation>
    <scope>NUCLEOTIDE SEQUENCE</scope>
    <source>
        <strain evidence="3">DAOM:BR144</strain>
    </source>
</reference>
<evidence type="ECO:0000256" key="1">
    <source>
        <dbReference type="RuleBase" id="RU000363"/>
    </source>
</evidence>
<name>K3XCH5_GLOUD</name>
<dbReference type="InterPro" id="IPR036291">
    <property type="entry name" value="NAD(P)-bd_dom_sf"/>
</dbReference>
<evidence type="ECO:0000313" key="2">
    <source>
        <dbReference type="EnsemblProtists" id="PYU1_T014924"/>
    </source>
</evidence>
<evidence type="ECO:0000313" key="3">
    <source>
        <dbReference type="Proteomes" id="UP000019132"/>
    </source>
</evidence>
<dbReference type="Pfam" id="PF00106">
    <property type="entry name" value="adh_short"/>
    <property type="match status" value="1"/>
</dbReference>
<reference evidence="2" key="3">
    <citation type="submission" date="2015-02" db="UniProtKB">
        <authorList>
            <consortium name="EnsemblProtists"/>
        </authorList>
    </citation>
    <scope>IDENTIFICATION</scope>
    <source>
        <strain evidence="2">DAOM BR144</strain>
    </source>
</reference>
<dbReference type="PRINTS" id="PR00080">
    <property type="entry name" value="SDRFAMILY"/>
</dbReference>
<dbReference type="EnsemblProtists" id="PYU1_T014924">
    <property type="protein sequence ID" value="PYU1_T014924"/>
    <property type="gene ID" value="PYU1_G014893"/>
</dbReference>
<dbReference type="InterPro" id="IPR002347">
    <property type="entry name" value="SDR_fam"/>
</dbReference>
<dbReference type="Gene3D" id="3.40.50.720">
    <property type="entry name" value="NAD(P)-binding Rossmann-like Domain"/>
    <property type="match status" value="1"/>
</dbReference>
<dbReference type="InterPro" id="IPR052184">
    <property type="entry name" value="SDR_enzymes"/>
</dbReference>
<dbReference type="OMA" id="ECFEINT"/>
<dbReference type="GO" id="GO:0016616">
    <property type="term" value="F:oxidoreductase activity, acting on the CH-OH group of donors, NAD or NADP as acceptor"/>
    <property type="evidence" value="ECO:0007669"/>
    <property type="project" value="TreeGrafter"/>
</dbReference>
<dbReference type="PRINTS" id="PR00081">
    <property type="entry name" value="GDHRDH"/>
</dbReference>
<dbReference type="VEuPathDB" id="FungiDB:PYU1_G014893"/>
<dbReference type="AlphaFoldDB" id="K3XCH5"/>
<dbReference type="CDD" id="cd05325">
    <property type="entry name" value="carb_red_sniffer_like_SDR_c"/>
    <property type="match status" value="1"/>
</dbReference>